<keyword evidence="3" id="KW-0229">DNA integration</keyword>
<comment type="similarity">
    <text evidence="2">Belongs to the 'phage' integrase family.</text>
</comment>
<evidence type="ECO:0000313" key="9">
    <source>
        <dbReference type="EMBL" id="SHF61947.1"/>
    </source>
</evidence>
<dbReference type="RefSeq" id="WP_073240250.1">
    <property type="nucleotide sequence ID" value="NZ_FQUY01000043.1"/>
</dbReference>
<dbReference type="PROSITE" id="PS51900">
    <property type="entry name" value="CB"/>
    <property type="match status" value="1"/>
</dbReference>
<proteinExistence type="inferred from homology"/>
<dbReference type="PANTHER" id="PTHR30349">
    <property type="entry name" value="PHAGE INTEGRASE-RELATED"/>
    <property type="match status" value="1"/>
</dbReference>
<feature type="domain" description="Tyr recombinase" evidence="7">
    <location>
        <begin position="120"/>
        <end position="308"/>
    </location>
</feature>
<dbReference type="InterPro" id="IPR050090">
    <property type="entry name" value="Tyrosine_recombinase_XerCD"/>
</dbReference>
<organism evidence="9 10">
    <name type="scientific">Desulforamulus putei DSM 12395</name>
    <dbReference type="NCBI Taxonomy" id="1121429"/>
    <lineage>
        <taxon>Bacteria</taxon>
        <taxon>Bacillati</taxon>
        <taxon>Bacillota</taxon>
        <taxon>Clostridia</taxon>
        <taxon>Eubacteriales</taxon>
        <taxon>Peptococcaceae</taxon>
        <taxon>Desulforamulus</taxon>
    </lineage>
</organism>
<feature type="domain" description="Core-binding (CB)" evidence="8">
    <location>
        <begin position="3"/>
        <end position="96"/>
    </location>
</feature>
<dbReference type="OrthoDB" id="9785687at2"/>
<evidence type="ECO:0000256" key="4">
    <source>
        <dbReference type="ARBA" id="ARBA00023125"/>
    </source>
</evidence>
<evidence type="ECO:0000259" key="7">
    <source>
        <dbReference type="PROSITE" id="PS51898"/>
    </source>
</evidence>
<name>A0A1M5D523_9FIRM</name>
<dbReference type="PANTHER" id="PTHR30349:SF81">
    <property type="entry name" value="TYROSINE RECOMBINASE XERC"/>
    <property type="match status" value="1"/>
</dbReference>
<evidence type="ECO:0000256" key="1">
    <source>
        <dbReference type="ARBA" id="ARBA00003283"/>
    </source>
</evidence>
<evidence type="ECO:0000259" key="8">
    <source>
        <dbReference type="PROSITE" id="PS51900"/>
    </source>
</evidence>
<accession>A0A1M5D523</accession>
<evidence type="ECO:0000256" key="2">
    <source>
        <dbReference type="ARBA" id="ARBA00008857"/>
    </source>
</evidence>
<dbReference type="InterPro" id="IPR010998">
    <property type="entry name" value="Integrase_recombinase_N"/>
</dbReference>
<dbReference type="AlphaFoldDB" id="A0A1M5D523"/>
<evidence type="ECO:0000313" key="10">
    <source>
        <dbReference type="Proteomes" id="UP000184148"/>
    </source>
</evidence>
<dbReference type="InterPro" id="IPR002104">
    <property type="entry name" value="Integrase_catalytic"/>
</dbReference>
<dbReference type="SUPFAM" id="SSF47823">
    <property type="entry name" value="lambda integrase-like, N-terminal domain"/>
    <property type="match status" value="1"/>
</dbReference>
<comment type="function">
    <text evidence="1">Site-specific tyrosine recombinase, which acts by catalyzing the cutting and rejoining of the recombining DNA molecules.</text>
</comment>
<dbReference type="EMBL" id="FQUY01000043">
    <property type="protein sequence ID" value="SHF61947.1"/>
    <property type="molecule type" value="Genomic_DNA"/>
</dbReference>
<dbReference type="InterPro" id="IPR011010">
    <property type="entry name" value="DNA_brk_join_enz"/>
</dbReference>
<evidence type="ECO:0000256" key="3">
    <source>
        <dbReference type="ARBA" id="ARBA00022908"/>
    </source>
</evidence>
<dbReference type="GO" id="GO:0003677">
    <property type="term" value="F:DNA binding"/>
    <property type="evidence" value="ECO:0007669"/>
    <property type="project" value="UniProtKB-UniRule"/>
</dbReference>
<dbReference type="Pfam" id="PF02899">
    <property type="entry name" value="Phage_int_SAM_1"/>
    <property type="match status" value="1"/>
</dbReference>
<dbReference type="Proteomes" id="UP000184148">
    <property type="component" value="Unassembled WGS sequence"/>
</dbReference>
<protein>
    <submittedName>
        <fullName evidence="9">Site-specific recombinase XerD</fullName>
    </submittedName>
</protein>
<sequence length="333" mass="38703">MNSAFQDLLQKFFLKRMMNQKQASPETIKSYRDTFRIYIEYLNIVHKCPPHKISIEHIQAEYILGFLEYLDHERGNQTKTINNRLAAIHAFLHFMSFEKPEYSATIQRSLMIPFRKTKKRQIDFLTKEEIDALLEACSMKEALGRRDRMMVLILYNTGIRVSELISLRCRDVIFDSSGTAGYIHVIGKGRKERNIPLWKTTASYIKKYIEEHSLKSDDKLFINHTGDELTRSGVRYRIDCLTEKAQKIIPGLEDKNISPHTFRHSTALHLLQSGVDISTIAIWLGHESINTTHKYMEADIEMKQKTLEKIAEPSVNGYRYKPSKDILAFLASL</sequence>
<dbReference type="InterPro" id="IPR004107">
    <property type="entry name" value="Integrase_SAM-like_N"/>
</dbReference>
<dbReference type="Gene3D" id="1.10.443.10">
    <property type="entry name" value="Intergrase catalytic core"/>
    <property type="match status" value="1"/>
</dbReference>
<keyword evidence="4 6" id="KW-0238">DNA-binding</keyword>
<evidence type="ECO:0000256" key="6">
    <source>
        <dbReference type="PROSITE-ProRule" id="PRU01248"/>
    </source>
</evidence>
<dbReference type="GO" id="GO:0015074">
    <property type="term" value="P:DNA integration"/>
    <property type="evidence" value="ECO:0007669"/>
    <property type="project" value="UniProtKB-KW"/>
</dbReference>
<dbReference type="STRING" id="1121429.SAMN02745133_03105"/>
<dbReference type="Gene3D" id="1.10.150.130">
    <property type="match status" value="1"/>
</dbReference>
<dbReference type="InterPro" id="IPR044068">
    <property type="entry name" value="CB"/>
</dbReference>
<reference evidence="10" key="1">
    <citation type="submission" date="2016-11" db="EMBL/GenBank/DDBJ databases">
        <authorList>
            <person name="Varghese N."/>
            <person name="Submissions S."/>
        </authorList>
    </citation>
    <scope>NUCLEOTIDE SEQUENCE [LARGE SCALE GENOMIC DNA]</scope>
    <source>
        <strain evidence="10">DSM 12395</strain>
    </source>
</reference>
<dbReference type="InterPro" id="IPR013762">
    <property type="entry name" value="Integrase-like_cat_sf"/>
</dbReference>
<gene>
    <name evidence="9" type="ORF">SAMN02745133_03105</name>
</gene>
<keyword evidence="5" id="KW-0233">DNA recombination</keyword>
<evidence type="ECO:0000256" key="5">
    <source>
        <dbReference type="ARBA" id="ARBA00023172"/>
    </source>
</evidence>
<keyword evidence="10" id="KW-1185">Reference proteome</keyword>
<dbReference type="GO" id="GO:0006310">
    <property type="term" value="P:DNA recombination"/>
    <property type="evidence" value="ECO:0007669"/>
    <property type="project" value="UniProtKB-KW"/>
</dbReference>
<dbReference type="PROSITE" id="PS51898">
    <property type="entry name" value="TYR_RECOMBINASE"/>
    <property type="match status" value="1"/>
</dbReference>
<dbReference type="Pfam" id="PF00589">
    <property type="entry name" value="Phage_integrase"/>
    <property type="match status" value="1"/>
</dbReference>
<dbReference type="SUPFAM" id="SSF56349">
    <property type="entry name" value="DNA breaking-rejoining enzymes"/>
    <property type="match status" value="1"/>
</dbReference>